<evidence type="ECO:0000313" key="2">
    <source>
        <dbReference type="Proteomes" id="UP000016649"/>
    </source>
</evidence>
<gene>
    <name evidence="1" type="ORF">HMPREF9193_00512</name>
</gene>
<evidence type="ECO:0000313" key="1">
    <source>
        <dbReference type="EMBL" id="ERJ94030.1"/>
    </source>
</evidence>
<protein>
    <submittedName>
        <fullName evidence="1">Uncharacterized protein</fullName>
    </submittedName>
</protein>
<dbReference type="Proteomes" id="UP000016649">
    <property type="component" value="Unassembled WGS sequence"/>
</dbReference>
<organism evidence="1 2">
    <name type="scientific">Treponema lecithinolyticum ATCC 700332</name>
    <dbReference type="NCBI Taxonomy" id="1321815"/>
    <lineage>
        <taxon>Bacteria</taxon>
        <taxon>Pseudomonadati</taxon>
        <taxon>Spirochaetota</taxon>
        <taxon>Spirochaetia</taxon>
        <taxon>Spirochaetales</taxon>
        <taxon>Treponemataceae</taxon>
        <taxon>Treponema</taxon>
    </lineage>
</organism>
<keyword evidence="2" id="KW-1185">Reference proteome</keyword>
<accession>A0ABN0P0Q0</accession>
<reference evidence="1 2" key="1">
    <citation type="submission" date="2013-08" db="EMBL/GenBank/DDBJ databases">
        <authorList>
            <person name="Weinstock G."/>
            <person name="Sodergren E."/>
            <person name="Wylie T."/>
            <person name="Fulton L."/>
            <person name="Fulton R."/>
            <person name="Fronick C."/>
            <person name="O'Laughlin M."/>
            <person name="Godfrey J."/>
            <person name="Miner T."/>
            <person name="Herter B."/>
            <person name="Appelbaum E."/>
            <person name="Cordes M."/>
            <person name="Lek S."/>
            <person name="Wollam A."/>
            <person name="Pepin K.H."/>
            <person name="Palsikar V.B."/>
            <person name="Mitreva M."/>
            <person name="Wilson R.K."/>
        </authorList>
    </citation>
    <scope>NUCLEOTIDE SEQUENCE [LARGE SCALE GENOMIC DNA]</scope>
    <source>
        <strain evidence="1 2">ATCC 700332</strain>
    </source>
</reference>
<dbReference type="EMBL" id="AWVH01000007">
    <property type="protein sequence ID" value="ERJ94030.1"/>
    <property type="molecule type" value="Genomic_DNA"/>
</dbReference>
<feature type="non-terminal residue" evidence="1">
    <location>
        <position position="1"/>
    </location>
</feature>
<sequence length="92" mass="10303">EARSPAEHSPALSAADKEKLRMARINANYEHDKKLLAKEDPAFVRSPFHNIGHAQGNEDDIDSTLQTQRKADITTQKLLDTLKHDVDMGNIL</sequence>
<name>A0ABN0P0Q0_TRELE</name>
<proteinExistence type="predicted"/>
<comment type="caution">
    <text evidence="1">The sequence shown here is derived from an EMBL/GenBank/DDBJ whole genome shotgun (WGS) entry which is preliminary data.</text>
</comment>